<keyword evidence="1" id="KW-0812">Transmembrane</keyword>
<dbReference type="PANTHER" id="PTHR36927:SF3">
    <property type="entry name" value="GLUCANS BIOSYNTHESIS PROTEIN C"/>
    <property type="match status" value="1"/>
</dbReference>
<feature type="transmembrane region" description="Helical" evidence="1">
    <location>
        <begin position="323"/>
        <end position="343"/>
    </location>
</feature>
<feature type="transmembrane region" description="Helical" evidence="1">
    <location>
        <begin position="349"/>
        <end position="368"/>
    </location>
</feature>
<evidence type="ECO:0000259" key="2">
    <source>
        <dbReference type="Pfam" id="PF01757"/>
    </source>
</evidence>
<dbReference type="Proteomes" id="UP000215027">
    <property type="component" value="Chromosome I"/>
</dbReference>
<sequence length="400" mass="45079">MPTTTAVRPRQYYLDWLRVLSIFLVFVYHTARIFGGESFHINNARSYAGVDSFTSILTILGMPLLFVVAGASAYLSLGKTAPGRYMKERVLRLLVPFAVGLLTHIPILVYLERVNHGEFTGSLLNFLPHYFDGFYGFGGNFAWMGLHLWFLVMLFLYTLLALPVLVWLARGRGAAVVDRVAGFLARPGAIYWLALPVVLLAVALDPETVGISIFGGWNIFIYMLYFLYGAILVAHDGLRQSIERLRWVSLAAAVIFLIARYVLWFTRFNEVDPAFQTANYAMQHSVRAFASWFGLLAIWGFSIRHLNFGTAALYLANEAVLPFYVLHQTVLIIVGFYVIQWAIPDALKFAIIFVASLIIIIGLYWFLIRPYNIMRFLFGMRPKRAIEPVPASPAAGMAGH</sequence>
<feature type="transmembrane region" description="Helical" evidence="1">
    <location>
        <begin position="180"/>
        <end position="203"/>
    </location>
</feature>
<dbReference type="AlphaFoldDB" id="A0A170PG53"/>
<feature type="transmembrane region" description="Helical" evidence="1">
    <location>
        <begin position="245"/>
        <end position="264"/>
    </location>
</feature>
<feature type="transmembrane region" description="Helical" evidence="1">
    <location>
        <begin position="12"/>
        <end position="35"/>
    </location>
</feature>
<evidence type="ECO:0000256" key="1">
    <source>
        <dbReference type="SAM" id="Phobius"/>
    </source>
</evidence>
<name>A0A170PG53_9CHLR</name>
<dbReference type="RefSeq" id="WP_095043035.1">
    <property type="nucleotide sequence ID" value="NZ_LN890655.1"/>
</dbReference>
<keyword evidence="4" id="KW-1185">Reference proteome</keyword>
<dbReference type="KEGG" id="pbf:CFX0092_A1689"/>
<dbReference type="OrthoDB" id="5446016at2"/>
<gene>
    <name evidence="3" type="ORF">CFX0092_A1689</name>
</gene>
<feature type="transmembrane region" description="Helical" evidence="1">
    <location>
        <begin position="284"/>
        <end position="302"/>
    </location>
</feature>
<evidence type="ECO:0000313" key="4">
    <source>
        <dbReference type="Proteomes" id="UP000215027"/>
    </source>
</evidence>
<dbReference type="PANTHER" id="PTHR36927">
    <property type="entry name" value="BLR4337 PROTEIN"/>
    <property type="match status" value="1"/>
</dbReference>
<feature type="transmembrane region" description="Helical" evidence="1">
    <location>
        <begin position="90"/>
        <end position="111"/>
    </location>
</feature>
<dbReference type="InterPro" id="IPR002656">
    <property type="entry name" value="Acyl_transf_3_dom"/>
</dbReference>
<feature type="transmembrane region" description="Helical" evidence="1">
    <location>
        <begin position="209"/>
        <end position="233"/>
    </location>
</feature>
<keyword evidence="1" id="KW-0472">Membrane</keyword>
<keyword evidence="1" id="KW-1133">Transmembrane helix</keyword>
<evidence type="ECO:0000313" key="3">
    <source>
        <dbReference type="EMBL" id="CUS03567.2"/>
    </source>
</evidence>
<accession>A0A170PG53</accession>
<feature type="domain" description="Acyltransferase 3" evidence="2">
    <location>
        <begin position="12"/>
        <end position="365"/>
    </location>
</feature>
<feature type="transmembrane region" description="Helical" evidence="1">
    <location>
        <begin position="146"/>
        <end position="168"/>
    </location>
</feature>
<dbReference type="Pfam" id="PF01757">
    <property type="entry name" value="Acyl_transf_3"/>
    <property type="match status" value="1"/>
</dbReference>
<protein>
    <recommendedName>
        <fullName evidence="2">Acyltransferase 3 domain-containing protein</fullName>
    </recommendedName>
</protein>
<feature type="transmembrane region" description="Helical" evidence="1">
    <location>
        <begin position="55"/>
        <end position="78"/>
    </location>
</feature>
<dbReference type="EMBL" id="LN890655">
    <property type="protein sequence ID" value="CUS03567.2"/>
    <property type="molecule type" value="Genomic_DNA"/>
</dbReference>
<organism evidence="3 4">
    <name type="scientific">Candidatus Promineifilum breve</name>
    <dbReference type="NCBI Taxonomy" id="1806508"/>
    <lineage>
        <taxon>Bacteria</taxon>
        <taxon>Bacillati</taxon>
        <taxon>Chloroflexota</taxon>
        <taxon>Ardenticatenia</taxon>
        <taxon>Candidatus Promineifilales</taxon>
        <taxon>Candidatus Promineifilaceae</taxon>
        <taxon>Candidatus Promineifilum</taxon>
    </lineage>
</organism>
<proteinExistence type="predicted"/>
<reference evidence="3" key="1">
    <citation type="submission" date="2016-01" db="EMBL/GenBank/DDBJ databases">
        <authorList>
            <person name="Mcilroy J.S."/>
            <person name="Karst M S."/>
            <person name="Albertsen M."/>
        </authorList>
    </citation>
    <scope>NUCLEOTIDE SEQUENCE</scope>
    <source>
        <strain evidence="3">Cfx-K</strain>
    </source>
</reference>
<dbReference type="InterPro" id="IPR050623">
    <property type="entry name" value="Glucan_succinyl_AcylTrfase"/>
</dbReference>
<dbReference type="GO" id="GO:0016747">
    <property type="term" value="F:acyltransferase activity, transferring groups other than amino-acyl groups"/>
    <property type="evidence" value="ECO:0007669"/>
    <property type="project" value="InterPro"/>
</dbReference>